<dbReference type="Gene3D" id="3.40.50.300">
    <property type="entry name" value="P-loop containing nucleotide triphosphate hydrolases"/>
    <property type="match status" value="1"/>
</dbReference>
<evidence type="ECO:0000256" key="1">
    <source>
        <dbReference type="ARBA" id="ARBA00004202"/>
    </source>
</evidence>
<keyword evidence="4" id="KW-1003">Cell membrane</keyword>
<evidence type="ECO:0000256" key="5">
    <source>
        <dbReference type="ARBA" id="ARBA00022741"/>
    </source>
</evidence>
<protein>
    <recommendedName>
        <fullName evidence="8">ABC transporter domain-containing protein</fullName>
    </recommendedName>
</protein>
<dbReference type="OrthoDB" id="9806285at2"/>
<dbReference type="Proteomes" id="UP000191200">
    <property type="component" value="Chromosome"/>
</dbReference>
<dbReference type="PANTHER" id="PTHR43297">
    <property type="entry name" value="OLIGOPEPTIDE TRANSPORT ATP-BINDING PROTEIN APPD"/>
    <property type="match status" value="1"/>
</dbReference>
<dbReference type="GO" id="GO:0005886">
    <property type="term" value="C:plasma membrane"/>
    <property type="evidence" value="ECO:0007669"/>
    <property type="project" value="UniProtKB-SubCell"/>
</dbReference>
<organism evidence="9 10">
    <name type="scientific">Vagococcus teuberi</name>
    <dbReference type="NCBI Taxonomy" id="519472"/>
    <lineage>
        <taxon>Bacteria</taxon>
        <taxon>Bacillati</taxon>
        <taxon>Bacillota</taxon>
        <taxon>Bacilli</taxon>
        <taxon>Lactobacillales</taxon>
        <taxon>Enterococcaceae</taxon>
        <taxon>Vagococcus</taxon>
    </lineage>
</organism>
<evidence type="ECO:0000256" key="2">
    <source>
        <dbReference type="ARBA" id="ARBA00005417"/>
    </source>
</evidence>
<evidence type="ECO:0000256" key="3">
    <source>
        <dbReference type="ARBA" id="ARBA00022448"/>
    </source>
</evidence>
<evidence type="ECO:0000256" key="6">
    <source>
        <dbReference type="ARBA" id="ARBA00022840"/>
    </source>
</evidence>
<dbReference type="GO" id="GO:0016887">
    <property type="term" value="F:ATP hydrolysis activity"/>
    <property type="evidence" value="ECO:0007669"/>
    <property type="project" value="InterPro"/>
</dbReference>
<sequence>MNNFIKKIRRYEKMTHIMSIAHLTVQSNDEKKFLNDISFCINKNEVTGIFGPSGSGKSTLLKTLVGLSEANFLIDGQVSYYFDNEDVKKLNTIIDKDGISLISPKLSYIPQNAYQAFDPIEKIGKQFEETFLENQIDSTVGKERIKDLFFKMDLSTEALTKYPFQLSGGMLQRCIIALCLSLNPECVIADEPTSALDSINKKKVIDLFLTYKKEVGKTLILSTHDISVMDSLCDYVIVLDDGKKIEETKTCDIDNNDQSYIGKVRKIKEKIGKPFWRLKNG</sequence>
<dbReference type="KEGG" id="vte:BHY08_08565"/>
<gene>
    <name evidence="9" type="ORF">BHY08_08565</name>
</gene>
<keyword evidence="6" id="KW-0067">ATP-binding</keyword>
<evidence type="ECO:0000313" key="10">
    <source>
        <dbReference type="Proteomes" id="UP000191200"/>
    </source>
</evidence>
<reference evidence="9 10" key="1">
    <citation type="submission" date="2016-09" db="EMBL/GenBank/DDBJ databases">
        <title>Vagococcus teuberi sp. nov., isolated from the Malian artisanal sour milk fene.</title>
        <authorList>
            <person name="Wullschleger S."/>
            <person name="Seifert C."/>
            <person name="Baumgartner S."/>
            <person name="Lacroix C."/>
            <person name="Bonfoh B."/>
            <person name="Stevens M.J."/>
            <person name="Meile L."/>
        </authorList>
    </citation>
    <scope>NUCLEOTIDE SEQUENCE [LARGE SCALE GENOMIC DNA]</scope>
    <source>
        <strain evidence="9 10">DSM 21459</strain>
    </source>
</reference>
<accession>A0A1J0A7E8</accession>
<keyword evidence="3" id="KW-0813">Transport</keyword>
<dbReference type="PROSITE" id="PS50893">
    <property type="entry name" value="ABC_TRANSPORTER_2"/>
    <property type="match status" value="1"/>
</dbReference>
<dbReference type="InterPro" id="IPR003439">
    <property type="entry name" value="ABC_transporter-like_ATP-bd"/>
</dbReference>
<dbReference type="InterPro" id="IPR003593">
    <property type="entry name" value="AAA+_ATPase"/>
</dbReference>
<feature type="domain" description="ABC transporter" evidence="8">
    <location>
        <begin position="18"/>
        <end position="266"/>
    </location>
</feature>
<keyword evidence="5" id="KW-0547">Nucleotide-binding</keyword>
<dbReference type="Pfam" id="PF00005">
    <property type="entry name" value="ABC_tran"/>
    <property type="match status" value="1"/>
</dbReference>
<dbReference type="InterPro" id="IPR050388">
    <property type="entry name" value="ABC_Ni/Peptide_Import"/>
</dbReference>
<dbReference type="SMART" id="SM00382">
    <property type="entry name" value="AAA"/>
    <property type="match status" value="1"/>
</dbReference>
<dbReference type="AlphaFoldDB" id="A0A1J0A7E8"/>
<evidence type="ECO:0000259" key="8">
    <source>
        <dbReference type="PROSITE" id="PS50893"/>
    </source>
</evidence>
<dbReference type="EMBL" id="CP017267">
    <property type="protein sequence ID" value="APB31864.1"/>
    <property type="molecule type" value="Genomic_DNA"/>
</dbReference>
<proteinExistence type="inferred from homology"/>
<evidence type="ECO:0000256" key="7">
    <source>
        <dbReference type="ARBA" id="ARBA00023136"/>
    </source>
</evidence>
<comment type="similarity">
    <text evidence="2">Belongs to the ABC transporter superfamily.</text>
</comment>
<dbReference type="CDD" id="cd03257">
    <property type="entry name" value="ABC_NikE_OppD_transporters"/>
    <property type="match status" value="1"/>
</dbReference>
<dbReference type="SUPFAM" id="SSF52540">
    <property type="entry name" value="P-loop containing nucleoside triphosphate hydrolases"/>
    <property type="match status" value="1"/>
</dbReference>
<dbReference type="STRING" id="519472.BHY08_08565"/>
<name>A0A1J0A7E8_9ENTE</name>
<evidence type="ECO:0000313" key="9">
    <source>
        <dbReference type="EMBL" id="APB31864.1"/>
    </source>
</evidence>
<comment type="subcellular location">
    <subcellularLocation>
        <location evidence="1">Cell membrane</location>
        <topology evidence="1">Peripheral membrane protein</topology>
    </subcellularLocation>
</comment>
<keyword evidence="7" id="KW-0472">Membrane</keyword>
<dbReference type="InterPro" id="IPR027417">
    <property type="entry name" value="P-loop_NTPase"/>
</dbReference>
<dbReference type="GO" id="GO:0005524">
    <property type="term" value="F:ATP binding"/>
    <property type="evidence" value="ECO:0007669"/>
    <property type="project" value="UniProtKB-KW"/>
</dbReference>
<keyword evidence="10" id="KW-1185">Reference proteome</keyword>
<evidence type="ECO:0000256" key="4">
    <source>
        <dbReference type="ARBA" id="ARBA00022475"/>
    </source>
</evidence>
<dbReference type="PANTHER" id="PTHR43297:SF2">
    <property type="entry name" value="DIPEPTIDE TRANSPORT ATP-BINDING PROTEIN DPPD"/>
    <property type="match status" value="1"/>
</dbReference>